<dbReference type="InterPro" id="IPR058706">
    <property type="entry name" value="zf-C2H2_AHC1-like"/>
</dbReference>
<organism evidence="4 5">
    <name type="scientific">Piloderma croceum (strain F 1598)</name>
    <dbReference type="NCBI Taxonomy" id="765440"/>
    <lineage>
        <taxon>Eukaryota</taxon>
        <taxon>Fungi</taxon>
        <taxon>Dikarya</taxon>
        <taxon>Basidiomycota</taxon>
        <taxon>Agaricomycotina</taxon>
        <taxon>Agaricomycetes</taxon>
        <taxon>Agaricomycetidae</taxon>
        <taxon>Atheliales</taxon>
        <taxon>Atheliaceae</taxon>
        <taxon>Piloderma</taxon>
    </lineage>
</organism>
<keyword evidence="2" id="KW-0472">Membrane</keyword>
<evidence type="ECO:0000313" key="4">
    <source>
        <dbReference type="EMBL" id="KIM73681.1"/>
    </source>
</evidence>
<reference evidence="4 5" key="1">
    <citation type="submission" date="2014-04" db="EMBL/GenBank/DDBJ databases">
        <authorList>
            <consortium name="DOE Joint Genome Institute"/>
            <person name="Kuo A."/>
            <person name="Tarkka M."/>
            <person name="Buscot F."/>
            <person name="Kohler A."/>
            <person name="Nagy L.G."/>
            <person name="Floudas D."/>
            <person name="Copeland A."/>
            <person name="Barry K.W."/>
            <person name="Cichocki N."/>
            <person name="Veneault-Fourrey C."/>
            <person name="LaButti K."/>
            <person name="Lindquist E.A."/>
            <person name="Lipzen A."/>
            <person name="Lundell T."/>
            <person name="Morin E."/>
            <person name="Murat C."/>
            <person name="Sun H."/>
            <person name="Tunlid A."/>
            <person name="Henrissat B."/>
            <person name="Grigoriev I.V."/>
            <person name="Hibbett D.S."/>
            <person name="Martin F."/>
            <person name="Nordberg H.P."/>
            <person name="Cantor M.N."/>
            <person name="Hua S.X."/>
        </authorList>
    </citation>
    <scope>NUCLEOTIDE SEQUENCE [LARGE SCALE GENOMIC DNA]</scope>
    <source>
        <strain evidence="4 5">F 1598</strain>
    </source>
</reference>
<accession>A0A0C3F186</accession>
<feature type="region of interest" description="Disordered" evidence="1">
    <location>
        <begin position="121"/>
        <end position="151"/>
    </location>
</feature>
<feature type="compositionally biased region" description="Polar residues" evidence="1">
    <location>
        <begin position="12"/>
        <end position="24"/>
    </location>
</feature>
<protein>
    <recommendedName>
        <fullName evidence="3">AHC1-like C2H2 zinc-finger domain-containing protein</fullName>
    </recommendedName>
</protein>
<feature type="domain" description="AHC1-like C2H2 zinc-finger" evidence="3">
    <location>
        <begin position="171"/>
        <end position="216"/>
    </location>
</feature>
<feature type="transmembrane region" description="Helical" evidence="2">
    <location>
        <begin position="383"/>
        <end position="405"/>
    </location>
</feature>
<dbReference type="OrthoDB" id="1741717at2759"/>
<keyword evidence="2" id="KW-1133">Transmembrane helix</keyword>
<gene>
    <name evidence="4" type="ORF">PILCRDRAFT_722509</name>
</gene>
<reference evidence="5" key="2">
    <citation type="submission" date="2015-01" db="EMBL/GenBank/DDBJ databases">
        <title>Evolutionary Origins and Diversification of the Mycorrhizal Mutualists.</title>
        <authorList>
            <consortium name="DOE Joint Genome Institute"/>
            <consortium name="Mycorrhizal Genomics Consortium"/>
            <person name="Kohler A."/>
            <person name="Kuo A."/>
            <person name="Nagy L.G."/>
            <person name="Floudas D."/>
            <person name="Copeland A."/>
            <person name="Barry K.W."/>
            <person name="Cichocki N."/>
            <person name="Veneault-Fourrey C."/>
            <person name="LaButti K."/>
            <person name="Lindquist E.A."/>
            <person name="Lipzen A."/>
            <person name="Lundell T."/>
            <person name="Morin E."/>
            <person name="Murat C."/>
            <person name="Riley R."/>
            <person name="Ohm R."/>
            <person name="Sun H."/>
            <person name="Tunlid A."/>
            <person name="Henrissat B."/>
            <person name="Grigoriev I.V."/>
            <person name="Hibbett D.S."/>
            <person name="Martin F."/>
        </authorList>
    </citation>
    <scope>NUCLEOTIDE SEQUENCE [LARGE SCALE GENOMIC DNA]</scope>
    <source>
        <strain evidence="5">F 1598</strain>
    </source>
</reference>
<sequence length="460" mass="51264">MTEPAYKKRKLTQGSQLDGSNGSESECEPCLDLKTQQLLLVQEFDLEIALRKRLAATIESRVTWAIILQQTLSNDITAESTAENFENAAVEAIEVIETPCNILFDRDPTPPQIIHELLERGSRASAASESGPQPKSRARKARTTRARPQPQGAKLLFIRDTTVSPSTVAKMVCPDCGKSDFTNLQGLLNHARLRHQREYGTHDECMQACAVIVDDTEGEAEWVLKNGIELSGVSVPSVRRLFEIAVGEDRGFIDGFRAGAEENDEDAEVISSTYLSKTLGHHKDTPALAPFLGRAPKRRCINVYAHDEEMDIDDSDVNSKPSWRMSFPHRNKARPELDVMAVTPSTPPHPKAGFNAQLADVPNNTSGTRFHIIARVVISDRSLWIPPGIIVIFHAFVIVLIYYFLTERRARGSPNHTHRWIIEVDSPSYVNLLIFTCLLLTANVAVLNCSLSIYQLSWRS</sequence>
<evidence type="ECO:0000313" key="5">
    <source>
        <dbReference type="Proteomes" id="UP000054166"/>
    </source>
</evidence>
<dbReference type="Pfam" id="PF25909">
    <property type="entry name" value="zf-C2H2_AHC1"/>
    <property type="match status" value="1"/>
</dbReference>
<proteinExistence type="predicted"/>
<evidence type="ECO:0000256" key="2">
    <source>
        <dbReference type="SAM" id="Phobius"/>
    </source>
</evidence>
<feature type="region of interest" description="Disordered" evidence="1">
    <location>
        <begin position="1"/>
        <end position="24"/>
    </location>
</feature>
<dbReference type="InParanoid" id="A0A0C3F186"/>
<dbReference type="HOGENOM" id="CLU_594611_0_0_1"/>
<feature type="compositionally biased region" description="Basic residues" evidence="1">
    <location>
        <begin position="136"/>
        <end position="145"/>
    </location>
</feature>
<dbReference type="Proteomes" id="UP000054166">
    <property type="component" value="Unassembled WGS sequence"/>
</dbReference>
<keyword evidence="5" id="KW-1185">Reference proteome</keyword>
<name>A0A0C3F186_PILCF</name>
<evidence type="ECO:0000259" key="3">
    <source>
        <dbReference type="Pfam" id="PF25909"/>
    </source>
</evidence>
<dbReference type="EMBL" id="KN833076">
    <property type="protein sequence ID" value="KIM73681.1"/>
    <property type="molecule type" value="Genomic_DNA"/>
</dbReference>
<evidence type="ECO:0000256" key="1">
    <source>
        <dbReference type="SAM" id="MobiDB-lite"/>
    </source>
</evidence>
<dbReference type="AlphaFoldDB" id="A0A0C3F186"/>
<feature type="transmembrane region" description="Helical" evidence="2">
    <location>
        <begin position="429"/>
        <end position="454"/>
    </location>
</feature>
<keyword evidence="2" id="KW-0812">Transmembrane</keyword>
<dbReference type="STRING" id="765440.A0A0C3F186"/>